<feature type="compositionally biased region" description="Low complexity" evidence="10">
    <location>
        <begin position="36"/>
        <end position="51"/>
    </location>
</feature>
<comment type="pathway">
    <text evidence="2">Antibiotic biosynthesis.</text>
</comment>
<feature type="active site" description="Proton acceptor; for dehydratase activity" evidence="9">
    <location>
        <position position="1072"/>
    </location>
</feature>
<evidence type="ECO:0000256" key="5">
    <source>
        <dbReference type="ARBA" id="ARBA00022553"/>
    </source>
</evidence>
<dbReference type="RefSeq" id="WP_025701964.1">
    <property type="nucleotide sequence ID" value="NZ_JAUSUY010000032.1"/>
</dbReference>
<dbReference type="PROSITE" id="PS52019">
    <property type="entry name" value="PKS_MFAS_DH"/>
    <property type="match status" value="1"/>
</dbReference>
<feature type="region of interest" description="Disordered" evidence="10">
    <location>
        <begin position="403"/>
        <end position="422"/>
    </location>
</feature>
<dbReference type="SUPFAM" id="SSF53901">
    <property type="entry name" value="Thiolase-like"/>
    <property type="match status" value="1"/>
</dbReference>
<feature type="region of interest" description="Disordered" evidence="10">
    <location>
        <begin position="36"/>
        <end position="56"/>
    </location>
</feature>
<keyword evidence="7" id="KW-0677">Repeat</keyword>
<feature type="region of interest" description="C-terminal hotdog fold" evidence="9">
    <location>
        <begin position="1185"/>
        <end position="1342"/>
    </location>
</feature>
<dbReference type="SUPFAM" id="SSF51735">
    <property type="entry name" value="NAD(P)-binding Rossmann-fold domains"/>
    <property type="match status" value="3"/>
</dbReference>
<comment type="subcellular location">
    <subcellularLocation>
        <location evidence="1">Cytoplasm</location>
    </subcellularLocation>
</comment>
<dbReference type="InterPro" id="IPR009081">
    <property type="entry name" value="PP-bd_ACP"/>
</dbReference>
<dbReference type="InterPro" id="IPR020807">
    <property type="entry name" value="PKS_DH"/>
</dbReference>
<dbReference type="InterPro" id="IPR036736">
    <property type="entry name" value="ACP-like_sf"/>
</dbReference>
<dbReference type="Pfam" id="PF08659">
    <property type="entry name" value="KR"/>
    <property type="match status" value="1"/>
</dbReference>
<dbReference type="Gene3D" id="3.10.129.110">
    <property type="entry name" value="Polyketide synthase dehydratase"/>
    <property type="match status" value="1"/>
</dbReference>
<dbReference type="Pfam" id="PF14765">
    <property type="entry name" value="PS-DH"/>
    <property type="match status" value="1"/>
</dbReference>
<dbReference type="CDD" id="cd08953">
    <property type="entry name" value="KR_2_SDR_x"/>
    <property type="match status" value="1"/>
</dbReference>
<proteinExistence type="predicted"/>
<dbReference type="SUPFAM" id="SSF50129">
    <property type="entry name" value="GroES-like"/>
    <property type="match status" value="1"/>
</dbReference>
<keyword evidence="5" id="KW-0597">Phosphoprotein</keyword>
<dbReference type="InterPro" id="IPR049552">
    <property type="entry name" value="PKS_DH_N"/>
</dbReference>
<evidence type="ECO:0000256" key="6">
    <source>
        <dbReference type="ARBA" id="ARBA00022679"/>
    </source>
</evidence>
<dbReference type="InterPro" id="IPR020841">
    <property type="entry name" value="PKS_Beta-ketoAc_synthase_dom"/>
</dbReference>
<dbReference type="PROSITE" id="PS52004">
    <property type="entry name" value="KS3_2"/>
    <property type="match status" value="1"/>
</dbReference>
<keyword evidence="6" id="KW-0808">Transferase</keyword>
<dbReference type="Pfam" id="PF00550">
    <property type="entry name" value="PP-binding"/>
    <property type="match status" value="1"/>
</dbReference>
<sequence>MDYQEILRALQDGRIDPDEAKNEIMKRSKVSGVALHSSLSSKSHTQSGGSHQTPSALGDGYGLVLDTVRDLNELSLQPWSVQKPLQGEISLKVKASAINFPDTMCVKGLYPTMPEYPFVPGFEVSGVVTAVGEGVNEFHVGDEIIALTGQQMGGHASQVNVPAMNAVRKPHNISFEEACSLPVVFATVYHAFKIGNLGPREHVLIQTATGGCGLIAIQLARLQGCICYGTSSKPEKLDILNRLYVPYALNYKTSPFDLEIKRMTEGRGVDVVLNMLSGDAIQKGLNCLAPSGRYLELAVHALKTSAKLDLSKLVRNQSIYSIDLRQIGAGPGFHKEILETLVAMVESEQIVPIVSRIYPLNRIKEALEFVGSGQHIGKVVISHESNEIHDHTELLIRRMLKQKERSESRSPTVTAESLSPKLPVAPLNGREEGVAIIGMSGQFPKSGTLSEFWENIAQGRDCVSEIPAERWPLNKYYDPDPKAPGKTYCRWMGALDDVDKFDPLFFNISPIEAELMDPQQRLFLENSWKCIEDAGISPASMSGSRCGVFVGCGAGDYGRSMGSETMNAQGLMGGAPSILSARISYLLNLKGPCLAIDTACSSSLVAIAEACNSLILRTSDMALAGGVNVMSGPTMHVMTSKAGMLSKDGRCFTFDDRANGFVPGEGVGVLLLKRLSDAVRDQDPIYGVIRGWAINQDGKTNGITAPSAQSQTALEKEVYERFHIDPETITLIEAHGTGTKLGDPIEVEALTESFRSFTQKTNYCALGSVKSNIGHLLAASGVSGVIKTLLALKYRMLPPTVHFQSLNEHILLEQSPFYVNTELKPWHTEEGGPRRAGVSSFGFSGTNAHVVIEEYISDSSSNELPSVAGKPCSPHLFPLSAKNEEQLRVYAHDMQNFLKNNAGLNLADAAYTLQTGREAMDCRLAIIADSLQSLCDALCAFADGSPAEGTLTGQIRKRKEGRVVLAVDTELVRGWFRTGKLDQVADSWCKGMMTDWAELYEGRKPCRVHLPAYPFAKERHWLSETQSKAVQASEFRLDAGSLHPLIHTNVSDNSGLHYRTSFTGKEFFFTDHVVGGHRTMPGAAFLEMARESAVQAAGTSGERPGIVRIRNTVWLRPIVAAADVGVNVRVSLTSSDDGEIVYKVSSSSGEKRAEPTLHGQGTVALLSAAGQPDQWDIQSILADCTLYKLSSGDCYQAFEAMGIRYGPAHQGLTEVHVGEGQLLARLSLPDCVFGTFESYVLHPSMLDSALQSAIGFIWSSVDAKGSSGDDRPKPYLPFALDELEIYAACQPSMWASVRIRADEGSHSGKIQRLDIDLCDENGKVCVRIKGFSTRSSVGGNIEATEKGTGDSVDPAASMTGSTALVPVWDTAVPAMSISDERREGVVIFGGEAAEQAVLLQRYPHAKVLDMSLSGAIEDFEASVSRCGSVEHIVWIAPHHQPFAPVEEALLETQNGSVLQLFRLVKALLRLDYGSRNITWSVITKNAQAIRKQDRPNSAHAGIHGFIGSMAKEHPCWSVRLIDLEVNAAWPVEQMFRLPPDPQGDAWGYRQGEWFRQTLIPCQISSASPSAYRHGGVYVVIGGAGGIGEVWSEYMIRNYRARVVWLGRRPADDSIRTRIGRLAALGPAPEYVRADAADRGSLEQAYETVKKKFGAIHGVVHSAIVLLDQSLAHMEEERFQAGMAAKTDVSVRIAQVFERETLDFILFFSSFNSMLKSAGQSNYTAGCTFKDAFAAQLSRERSCKIKVINWGYWGSVGSVATRRYQERMARVGLGSIEPEEAMAVLESLLTGPVDQLALLKATMPNVMGSLVSGDSLRIYPSKAESVAERMMQRLAVGCDSSECSKQIADLDLACSDKQGAPGHILENLLHIAADILKVEQADIDTEAAWRECGFDPLTLACLADELSRTYNMDINAEMIQERMTLSSIAEFVSEKGKYVP</sequence>
<dbReference type="InterPro" id="IPR042104">
    <property type="entry name" value="PKS_dehydratase_sf"/>
</dbReference>
<evidence type="ECO:0000256" key="8">
    <source>
        <dbReference type="ARBA" id="ARBA00023268"/>
    </source>
</evidence>
<evidence type="ECO:0000256" key="3">
    <source>
        <dbReference type="ARBA" id="ARBA00022450"/>
    </source>
</evidence>
<dbReference type="InterPro" id="IPR036291">
    <property type="entry name" value="NAD(P)-bd_dom_sf"/>
</dbReference>
<dbReference type="SMART" id="SM00825">
    <property type="entry name" value="PKS_KS"/>
    <property type="match status" value="1"/>
</dbReference>
<dbReference type="Gene3D" id="3.40.47.10">
    <property type="match status" value="1"/>
</dbReference>
<evidence type="ECO:0000256" key="10">
    <source>
        <dbReference type="SAM" id="MobiDB-lite"/>
    </source>
</evidence>
<organism evidence="13 14">
    <name type="scientific">Paenibacillus forsythiae</name>
    <dbReference type="NCBI Taxonomy" id="365616"/>
    <lineage>
        <taxon>Bacteria</taxon>
        <taxon>Bacillati</taxon>
        <taxon>Bacillota</taxon>
        <taxon>Bacilli</taxon>
        <taxon>Bacillales</taxon>
        <taxon>Paenibacillaceae</taxon>
        <taxon>Paenibacillus</taxon>
    </lineage>
</organism>
<dbReference type="InterPro" id="IPR011032">
    <property type="entry name" value="GroES-like_sf"/>
</dbReference>
<dbReference type="InterPro" id="IPR016039">
    <property type="entry name" value="Thiolase-like"/>
</dbReference>
<dbReference type="InterPro" id="IPR057326">
    <property type="entry name" value="KR_dom"/>
</dbReference>
<dbReference type="SMART" id="SM00822">
    <property type="entry name" value="PKS_KR"/>
    <property type="match status" value="1"/>
</dbReference>
<keyword evidence="14" id="KW-1185">Reference proteome</keyword>
<feature type="region of interest" description="N-terminal hotdog fold" evidence="9">
    <location>
        <begin position="1043"/>
        <end position="1170"/>
    </location>
</feature>
<dbReference type="Gene3D" id="1.10.1240.100">
    <property type="match status" value="1"/>
</dbReference>
<dbReference type="InterPro" id="IPR054514">
    <property type="entry name" value="RhiE-like_linker"/>
</dbReference>
<dbReference type="EMBL" id="JAUSUY010000032">
    <property type="protein sequence ID" value="MDT3429041.1"/>
    <property type="molecule type" value="Genomic_DNA"/>
</dbReference>
<evidence type="ECO:0000256" key="2">
    <source>
        <dbReference type="ARBA" id="ARBA00004792"/>
    </source>
</evidence>
<dbReference type="InterPro" id="IPR018201">
    <property type="entry name" value="Ketoacyl_synth_AS"/>
</dbReference>
<feature type="domain" description="Ketosynthase family 3 (KS3)" evidence="11">
    <location>
        <begin position="431"/>
        <end position="854"/>
    </location>
</feature>
<protein>
    <submittedName>
        <fullName evidence="13">Polyketide synthase PksN</fullName>
    </submittedName>
</protein>
<dbReference type="InterPro" id="IPR013968">
    <property type="entry name" value="PKS_KR"/>
</dbReference>
<dbReference type="InterPro" id="IPR014030">
    <property type="entry name" value="Ketoacyl_synth_N"/>
</dbReference>
<keyword evidence="4" id="KW-0963">Cytoplasm</keyword>
<dbReference type="InterPro" id="IPR049900">
    <property type="entry name" value="PKS_mFAS_DH"/>
</dbReference>
<dbReference type="CDD" id="cd00833">
    <property type="entry name" value="PKS"/>
    <property type="match status" value="1"/>
</dbReference>
<dbReference type="InterPro" id="IPR049551">
    <property type="entry name" value="PKS_DH_C"/>
</dbReference>
<dbReference type="PANTHER" id="PTHR43775:SF37">
    <property type="entry name" value="SI:DKEY-61P9.11"/>
    <property type="match status" value="1"/>
</dbReference>
<dbReference type="Gene3D" id="1.10.1200.10">
    <property type="entry name" value="ACP-like"/>
    <property type="match status" value="1"/>
</dbReference>
<dbReference type="SMART" id="SM00829">
    <property type="entry name" value="PKS_ER"/>
    <property type="match status" value="1"/>
</dbReference>
<dbReference type="InterPro" id="IPR050091">
    <property type="entry name" value="PKS_NRPS_Biosynth_Enz"/>
</dbReference>
<feature type="active site" description="Proton donor; for dehydratase activity" evidence="9">
    <location>
        <position position="1247"/>
    </location>
</feature>
<dbReference type="Pfam" id="PF21089">
    <property type="entry name" value="PKS_DH_N"/>
    <property type="match status" value="1"/>
</dbReference>
<dbReference type="InterPro" id="IPR014031">
    <property type="entry name" value="Ketoacyl_synth_C"/>
</dbReference>
<dbReference type="InterPro" id="IPR013154">
    <property type="entry name" value="ADH-like_N"/>
</dbReference>
<keyword evidence="8" id="KW-0511">Multifunctional enzyme</keyword>
<dbReference type="Pfam" id="PF22336">
    <property type="entry name" value="RhiE-like_linker"/>
    <property type="match status" value="1"/>
</dbReference>
<comment type="caution">
    <text evidence="13">The sequence shown here is derived from an EMBL/GenBank/DDBJ whole genome shotgun (WGS) entry which is preliminary data.</text>
</comment>
<feature type="domain" description="PKS/mFAS DH" evidence="12">
    <location>
        <begin position="1043"/>
        <end position="1342"/>
    </location>
</feature>
<dbReference type="InterPro" id="IPR020843">
    <property type="entry name" value="ER"/>
</dbReference>
<gene>
    <name evidence="13" type="ORF">J2Z22_004640</name>
</gene>
<dbReference type="SUPFAM" id="SSF47336">
    <property type="entry name" value="ACP-like"/>
    <property type="match status" value="1"/>
</dbReference>
<evidence type="ECO:0000259" key="11">
    <source>
        <dbReference type="PROSITE" id="PS52004"/>
    </source>
</evidence>
<dbReference type="Pfam" id="PF13602">
    <property type="entry name" value="ADH_zinc_N_2"/>
    <property type="match status" value="1"/>
</dbReference>
<accession>A0ABU3HDZ5</accession>
<dbReference type="PROSITE" id="PS00606">
    <property type="entry name" value="KS3_1"/>
    <property type="match status" value="1"/>
</dbReference>
<dbReference type="Gene3D" id="3.90.180.10">
    <property type="entry name" value="Medium-chain alcohol dehydrogenases, catalytic domain"/>
    <property type="match status" value="1"/>
</dbReference>
<evidence type="ECO:0000259" key="12">
    <source>
        <dbReference type="PROSITE" id="PS52019"/>
    </source>
</evidence>
<evidence type="ECO:0000313" key="14">
    <source>
        <dbReference type="Proteomes" id="UP001248709"/>
    </source>
</evidence>
<keyword evidence="3" id="KW-0596">Phosphopantetheine</keyword>
<name>A0ABU3HDZ5_9BACL</name>
<reference evidence="13 14" key="1">
    <citation type="submission" date="2023-07" db="EMBL/GenBank/DDBJ databases">
        <title>Genomic Encyclopedia of Type Strains, Phase IV (KMG-IV): sequencing the most valuable type-strain genomes for metagenomic binning, comparative biology and taxonomic classification.</title>
        <authorList>
            <person name="Goeker M."/>
        </authorList>
    </citation>
    <scope>NUCLEOTIDE SEQUENCE [LARGE SCALE GENOMIC DNA]</scope>
    <source>
        <strain evidence="13 14">T98</strain>
    </source>
</reference>
<evidence type="ECO:0000256" key="1">
    <source>
        <dbReference type="ARBA" id="ARBA00004496"/>
    </source>
</evidence>
<dbReference type="SMART" id="SM00826">
    <property type="entry name" value="PKS_DH"/>
    <property type="match status" value="1"/>
</dbReference>
<dbReference type="Pfam" id="PF00109">
    <property type="entry name" value="ketoacyl-synt"/>
    <property type="match status" value="1"/>
</dbReference>
<evidence type="ECO:0000256" key="7">
    <source>
        <dbReference type="ARBA" id="ARBA00022737"/>
    </source>
</evidence>
<evidence type="ECO:0000256" key="9">
    <source>
        <dbReference type="PROSITE-ProRule" id="PRU01363"/>
    </source>
</evidence>
<evidence type="ECO:0000313" key="13">
    <source>
        <dbReference type="EMBL" id="MDT3429041.1"/>
    </source>
</evidence>
<dbReference type="Gene3D" id="3.40.50.720">
    <property type="entry name" value="NAD(P)-binding Rossmann-like Domain"/>
    <property type="match status" value="2"/>
</dbReference>
<dbReference type="Proteomes" id="UP001248709">
    <property type="component" value="Unassembled WGS sequence"/>
</dbReference>
<evidence type="ECO:0000256" key="4">
    <source>
        <dbReference type="ARBA" id="ARBA00022490"/>
    </source>
</evidence>
<dbReference type="Pfam" id="PF08240">
    <property type="entry name" value="ADH_N"/>
    <property type="match status" value="1"/>
</dbReference>
<dbReference type="PANTHER" id="PTHR43775">
    <property type="entry name" value="FATTY ACID SYNTHASE"/>
    <property type="match status" value="1"/>
</dbReference>
<dbReference type="Pfam" id="PF02801">
    <property type="entry name" value="Ketoacyl-synt_C"/>
    <property type="match status" value="1"/>
</dbReference>